<dbReference type="AlphaFoldDB" id="A0AAV4T0C1"/>
<comment type="caution">
    <text evidence="1">The sequence shown here is derived from an EMBL/GenBank/DDBJ whole genome shotgun (WGS) entry which is preliminary data.</text>
</comment>
<evidence type="ECO:0000313" key="2">
    <source>
        <dbReference type="Proteomes" id="UP001054837"/>
    </source>
</evidence>
<evidence type="ECO:0000313" key="1">
    <source>
        <dbReference type="EMBL" id="GIY39067.1"/>
    </source>
</evidence>
<reference evidence="1 2" key="1">
    <citation type="submission" date="2021-06" db="EMBL/GenBank/DDBJ databases">
        <title>Caerostris darwini draft genome.</title>
        <authorList>
            <person name="Kono N."/>
            <person name="Arakawa K."/>
        </authorList>
    </citation>
    <scope>NUCLEOTIDE SEQUENCE [LARGE SCALE GENOMIC DNA]</scope>
</reference>
<gene>
    <name evidence="1" type="ORF">CDAR_383041</name>
</gene>
<accession>A0AAV4T0C1</accession>
<organism evidence="1 2">
    <name type="scientific">Caerostris darwini</name>
    <dbReference type="NCBI Taxonomy" id="1538125"/>
    <lineage>
        <taxon>Eukaryota</taxon>
        <taxon>Metazoa</taxon>
        <taxon>Ecdysozoa</taxon>
        <taxon>Arthropoda</taxon>
        <taxon>Chelicerata</taxon>
        <taxon>Arachnida</taxon>
        <taxon>Araneae</taxon>
        <taxon>Araneomorphae</taxon>
        <taxon>Entelegynae</taxon>
        <taxon>Araneoidea</taxon>
        <taxon>Araneidae</taxon>
        <taxon>Caerostris</taxon>
    </lineage>
</organism>
<dbReference type="Proteomes" id="UP001054837">
    <property type="component" value="Unassembled WGS sequence"/>
</dbReference>
<proteinExistence type="predicted"/>
<sequence length="92" mass="10390">MIAFLLNLFTKIRPNQFGEFILTLANIEEGEMDLLGVNHGSESFTVGEKGGGYYGSRVIYETAIQEHRPRNGKTVRNRMRNGTFCRYGCSLP</sequence>
<dbReference type="EMBL" id="BPLQ01008716">
    <property type="protein sequence ID" value="GIY39067.1"/>
    <property type="molecule type" value="Genomic_DNA"/>
</dbReference>
<protein>
    <submittedName>
        <fullName evidence="1">Uncharacterized protein</fullName>
    </submittedName>
</protein>
<keyword evidence="2" id="KW-1185">Reference proteome</keyword>
<name>A0AAV4T0C1_9ARAC</name>